<protein>
    <submittedName>
        <fullName evidence="1">Uncharacterized protein</fullName>
    </submittedName>
</protein>
<sequence>MCIDGLIEIIDNLKHLNVLSVNIVVVTDDVLQLLLKRDNLKHLGLRVRREEKYSDEINPQLWKQLGEKHTNLRMILNFDITTFE</sequence>
<gene>
    <name evidence="1" type="ORF">GPM918_LOCUS15604</name>
    <name evidence="2" type="ORF">SRO942_LOCUS15604</name>
</gene>
<dbReference type="Gene3D" id="3.80.10.10">
    <property type="entry name" value="Ribonuclease Inhibitor"/>
    <property type="match status" value="1"/>
</dbReference>
<accession>A0A814JF92</accession>
<dbReference type="AlphaFoldDB" id="A0A814JF92"/>
<name>A0A814JF92_9BILA</name>
<keyword evidence="3" id="KW-1185">Reference proteome</keyword>
<proteinExistence type="predicted"/>
<dbReference type="OrthoDB" id="3219396at2759"/>
<dbReference type="EMBL" id="CAJNOQ010003949">
    <property type="protein sequence ID" value="CAF1037496.1"/>
    <property type="molecule type" value="Genomic_DNA"/>
</dbReference>
<dbReference type="InterPro" id="IPR032675">
    <property type="entry name" value="LRR_dom_sf"/>
</dbReference>
<dbReference type="Proteomes" id="UP000681722">
    <property type="component" value="Unassembled WGS sequence"/>
</dbReference>
<dbReference type="Proteomes" id="UP000663829">
    <property type="component" value="Unassembled WGS sequence"/>
</dbReference>
<comment type="caution">
    <text evidence="1">The sequence shown here is derived from an EMBL/GenBank/DDBJ whole genome shotgun (WGS) entry which is preliminary data.</text>
</comment>
<organism evidence="1 3">
    <name type="scientific">Didymodactylos carnosus</name>
    <dbReference type="NCBI Taxonomy" id="1234261"/>
    <lineage>
        <taxon>Eukaryota</taxon>
        <taxon>Metazoa</taxon>
        <taxon>Spiralia</taxon>
        <taxon>Gnathifera</taxon>
        <taxon>Rotifera</taxon>
        <taxon>Eurotatoria</taxon>
        <taxon>Bdelloidea</taxon>
        <taxon>Philodinida</taxon>
        <taxon>Philodinidae</taxon>
        <taxon>Didymodactylos</taxon>
    </lineage>
</organism>
<evidence type="ECO:0000313" key="3">
    <source>
        <dbReference type="Proteomes" id="UP000663829"/>
    </source>
</evidence>
<reference evidence="1" key="1">
    <citation type="submission" date="2021-02" db="EMBL/GenBank/DDBJ databases">
        <authorList>
            <person name="Nowell W R."/>
        </authorList>
    </citation>
    <scope>NUCLEOTIDE SEQUENCE</scope>
</reference>
<dbReference type="EMBL" id="CAJOBC010003949">
    <property type="protein sequence ID" value="CAF3808022.1"/>
    <property type="molecule type" value="Genomic_DNA"/>
</dbReference>
<evidence type="ECO:0000313" key="1">
    <source>
        <dbReference type="EMBL" id="CAF1037496.1"/>
    </source>
</evidence>
<evidence type="ECO:0000313" key="2">
    <source>
        <dbReference type="EMBL" id="CAF3808022.1"/>
    </source>
</evidence>